<evidence type="ECO:0000313" key="1">
    <source>
        <dbReference type="EMBL" id="WDE13894.1"/>
    </source>
</evidence>
<sequence length="128" mass="14669">MTWDDKAEWEIIIIVQGEYFKQDGGLTFIPTYENTAELGQAEFSKKHDEDILQTVMTPEYSQHYAEDMNSYKAVGNDPYDPDQIAKYARENFADDNDYDAFMARHTYTTEIGTNEHFSGDGLTKTTGV</sequence>
<dbReference type="EMBL" id="CP059693">
    <property type="protein sequence ID" value="WDE13894.1"/>
    <property type="molecule type" value="Genomic_DNA"/>
</dbReference>
<gene>
    <name evidence="1" type="ORF">H3N35_10875</name>
</gene>
<evidence type="ECO:0000313" key="2">
    <source>
        <dbReference type="Proteomes" id="UP001215231"/>
    </source>
</evidence>
<keyword evidence="2" id="KW-1185">Reference proteome</keyword>
<name>A0ABY7VJJ1_9GAMM</name>
<organism evidence="1 2">
    <name type="scientific">Thalassomonas haliotis</name>
    <dbReference type="NCBI Taxonomy" id="485448"/>
    <lineage>
        <taxon>Bacteria</taxon>
        <taxon>Pseudomonadati</taxon>
        <taxon>Pseudomonadota</taxon>
        <taxon>Gammaproteobacteria</taxon>
        <taxon>Alteromonadales</taxon>
        <taxon>Colwelliaceae</taxon>
        <taxon>Thalassomonas</taxon>
    </lineage>
</organism>
<proteinExistence type="predicted"/>
<dbReference type="Proteomes" id="UP001215231">
    <property type="component" value="Chromosome"/>
</dbReference>
<dbReference type="RefSeq" id="WP_274054348.1">
    <property type="nucleotide sequence ID" value="NZ_CP059693.1"/>
</dbReference>
<accession>A0ABY7VJJ1</accession>
<reference evidence="1 2" key="1">
    <citation type="journal article" date="2022" name="Mar. Drugs">
        <title>Bioassay-Guided Fractionation Leads to the Detection of Cholic Acid Generated by the Rare Thalassomonas sp.</title>
        <authorList>
            <person name="Pheiffer F."/>
            <person name="Schneider Y.K."/>
            <person name="Hansen E.H."/>
            <person name="Andersen J.H."/>
            <person name="Isaksson J."/>
            <person name="Busche T."/>
            <person name="R C."/>
            <person name="Kalinowski J."/>
            <person name="Zyl L.V."/>
            <person name="Trindade M."/>
        </authorList>
    </citation>
    <scope>NUCLEOTIDE SEQUENCE [LARGE SCALE GENOMIC DNA]</scope>
    <source>
        <strain evidence="1 2">A5K-61T</strain>
    </source>
</reference>
<protein>
    <submittedName>
        <fullName evidence="1">Uncharacterized protein</fullName>
    </submittedName>
</protein>